<comment type="subcellular location">
    <subcellularLocation>
        <location evidence="1 10">Cell outer membrane</location>
        <topology evidence="1 10">Multi-pass membrane protein</topology>
    </subcellularLocation>
</comment>
<dbReference type="InterPro" id="IPR012910">
    <property type="entry name" value="Plug_dom"/>
</dbReference>
<evidence type="ECO:0000256" key="6">
    <source>
        <dbReference type="ARBA" id="ARBA00023077"/>
    </source>
</evidence>
<dbReference type="PANTHER" id="PTHR30069">
    <property type="entry name" value="TONB-DEPENDENT OUTER MEMBRANE RECEPTOR"/>
    <property type="match status" value="1"/>
</dbReference>
<evidence type="ECO:0000259" key="13">
    <source>
        <dbReference type="Pfam" id="PF07715"/>
    </source>
</evidence>
<dbReference type="Proteomes" id="UP000199024">
    <property type="component" value="Unassembled WGS sequence"/>
</dbReference>
<evidence type="ECO:0000256" key="4">
    <source>
        <dbReference type="ARBA" id="ARBA00022692"/>
    </source>
</evidence>
<accession>A0A1I6MY41</accession>
<keyword evidence="8 14" id="KW-0675">Receptor</keyword>
<feature type="domain" description="TonB-dependent receptor-like beta-barrel" evidence="12">
    <location>
        <begin position="319"/>
        <end position="695"/>
    </location>
</feature>
<name>A0A1I6MY41_9BACT</name>
<dbReference type="AlphaFoldDB" id="A0A1I6MY41"/>
<evidence type="ECO:0000259" key="12">
    <source>
        <dbReference type="Pfam" id="PF00593"/>
    </source>
</evidence>
<evidence type="ECO:0000256" key="3">
    <source>
        <dbReference type="ARBA" id="ARBA00022452"/>
    </source>
</evidence>
<evidence type="ECO:0000256" key="9">
    <source>
        <dbReference type="ARBA" id="ARBA00023237"/>
    </source>
</evidence>
<keyword evidence="3 10" id="KW-1134">Transmembrane beta strand</keyword>
<evidence type="ECO:0000256" key="8">
    <source>
        <dbReference type="ARBA" id="ARBA00023170"/>
    </source>
</evidence>
<gene>
    <name evidence="14" type="ORF">SAMN05421771_3656</name>
</gene>
<dbReference type="GO" id="GO:0009279">
    <property type="term" value="C:cell outer membrane"/>
    <property type="evidence" value="ECO:0007669"/>
    <property type="project" value="UniProtKB-SubCell"/>
</dbReference>
<evidence type="ECO:0000256" key="1">
    <source>
        <dbReference type="ARBA" id="ARBA00004571"/>
    </source>
</evidence>
<dbReference type="EMBL" id="FOZL01000002">
    <property type="protein sequence ID" value="SFS20478.1"/>
    <property type="molecule type" value="Genomic_DNA"/>
</dbReference>
<keyword evidence="5" id="KW-0732">Signal</keyword>
<keyword evidence="2 10" id="KW-0813">Transport</keyword>
<keyword evidence="9 10" id="KW-0998">Cell outer membrane</keyword>
<sequence>MLAVSGMALGQDRHVSVTVVDAAGLPVAGASVVAGGPPVSTNGAGMATVSVAAGGRIRAFEPGMDSGAVVVSGDTMRLVLRTAGVAEAVTVAATRSAGVVGEHAETIDVVSGPELRSFPALTLDESLRQHAGFELYRRAGSRVANPTSEGISLRGLGSTAVSRTLVLEDGVPVNDPFGGWIHWDETAPQAISAVTIATGGGSDLYGSSALGGVIDLVAARPTESLGDFWASGGGQATSDVSGRLDRGGKLWLGTVAGEGFRTAGYTPTDPAIAGPVDVPANSHFQNGHVEVDRRIGPDGRAFLMGNGLNEARGNGTVLTNNATRLWRYVGGDDWALNDTVSGRFRAFGSEQGYRQSFSSIPASRLTESLTRQQRVRVQEMGLSTDAAAHFGPFAVVGGADVRDIRAKDVETPITAGKVTSIQDTTARQRFVGGFGELLYGHGGWSGAASVRVDHAANLDTVQKVNGVGTPLTDRAEVVANPRVGVVRRLNRLVSLKAAGFRAFRAPTMNELYRTGQVGQQVTQPNTGLLSERATGWEAGANVGSEGDRFSGSATYFWTEINRPVSAVLVSGNTYKRQNLGQLRSQGVELRGMVRVMRGVTGTVGYQFADAVVTKFSAQPALVGNKLPEVPQNAVTAQLRVATGRLGSFTFAVRRSGTIFDDSANTLILRGFFQADVYGERRVVKNLVAFGAVQNLFNQRADASRTPQLTLGSGIVAVGGVKVNWGGR</sequence>
<proteinExistence type="inferred from homology"/>
<keyword evidence="7 10" id="KW-0472">Membrane</keyword>
<evidence type="ECO:0000313" key="15">
    <source>
        <dbReference type="Proteomes" id="UP000199024"/>
    </source>
</evidence>
<dbReference type="STRING" id="474950.SAMN05421771_3656"/>
<organism evidence="14 15">
    <name type="scientific">Granulicella pectinivorans</name>
    <dbReference type="NCBI Taxonomy" id="474950"/>
    <lineage>
        <taxon>Bacteria</taxon>
        <taxon>Pseudomonadati</taxon>
        <taxon>Acidobacteriota</taxon>
        <taxon>Terriglobia</taxon>
        <taxon>Terriglobales</taxon>
        <taxon>Acidobacteriaceae</taxon>
        <taxon>Granulicella</taxon>
    </lineage>
</organism>
<keyword evidence="4 10" id="KW-0812">Transmembrane</keyword>
<dbReference type="InterPro" id="IPR000531">
    <property type="entry name" value="Beta-barrel_TonB"/>
</dbReference>
<dbReference type="InterPro" id="IPR036942">
    <property type="entry name" value="Beta-barrel_TonB_sf"/>
</dbReference>
<dbReference type="InterPro" id="IPR037066">
    <property type="entry name" value="Plug_dom_sf"/>
</dbReference>
<keyword evidence="15" id="KW-1185">Reference proteome</keyword>
<dbReference type="Gene3D" id="2.40.170.20">
    <property type="entry name" value="TonB-dependent receptor, beta-barrel domain"/>
    <property type="match status" value="1"/>
</dbReference>
<evidence type="ECO:0000256" key="7">
    <source>
        <dbReference type="ARBA" id="ARBA00023136"/>
    </source>
</evidence>
<evidence type="ECO:0000256" key="2">
    <source>
        <dbReference type="ARBA" id="ARBA00022448"/>
    </source>
</evidence>
<dbReference type="PANTHER" id="PTHR30069:SF29">
    <property type="entry name" value="HEMOGLOBIN AND HEMOGLOBIN-HAPTOGLOBIN-BINDING PROTEIN 1-RELATED"/>
    <property type="match status" value="1"/>
</dbReference>
<evidence type="ECO:0000256" key="11">
    <source>
        <dbReference type="RuleBase" id="RU003357"/>
    </source>
</evidence>
<evidence type="ECO:0000256" key="10">
    <source>
        <dbReference type="PROSITE-ProRule" id="PRU01360"/>
    </source>
</evidence>
<protein>
    <submittedName>
        <fullName evidence="14">Outer membrane receptor for ferrienterochelin and colicins</fullName>
    </submittedName>
</protein>
<dbReference type="Pfam" id="PF07715">
    <property type="entry name" value="Plug"/>
    <property type="match status" value="1"/>
</dbReference>
<evidence type="ECO:0000313" key="14">
    <source>
        <dbReference type="EMBL" id="SFS20478.1"/>
    </source>
</evidence>
<dbReference type="Gene3D" id="2.170.130.10">
    <property type="entry name" value="TonB-dependent receptor, plug domain"/>
    <property type="match status" value="1"/>
</dbReference>
<dbReference type="Pfam" id="PF00593">
    <property type="entry name" value="TonB_dep_Rec_b-barrel"/>
    <property type="match status" value="1"/>
</dbReference>
<dbReference type="SUPFAM" id="SSF56935">
    <property type="entry name" value="Porins"/>
    <property type="match status" value="1"/>
</dbReference>
<dbReference type="InterPro" id="IPR039426">
    <property type="entry name" value="TonB-dep_rcpt-like"/>
</dbReference>
<keyword evidence="6 11" id="KW-0798">TonB box</keyword>
<dbReference type="GO" id="GO:0044718">
    <property type="term" value="P:siderophore transmembrane transport"/>
    <property type="evidence" value="ECO:0007669"/>
    <property type="project" value="TreeGrafter"/>
</dbReference>
<feature type="domain" description="TonB-dependent receptor plug" evidence="13">
    <location>
        <begin position="104"/>
        <end position="213"/>
    </location>
</feature>
<evidence type="ECO:0000256" key="5">
    <source>
        <dbReference type="ARBA" id="ARBA00022729"/>
    </source>
</evidence>
<dbReference type="PROSITE" id="PS52016">
    <property type="entry name" value="TONB_DEPENDENT_REC_3"/>
    <property type="match status" value="1"/>
</dbReference>
<dbReference type="GO" id="GO:0015344">
    <property type="term" value="F:siderophore uptake transmembrane transporter activity"/>
    <property type="evidence" value="ECO:0007669"/>
    <property type="project" value="TreeGrafter"/>
</dbReference>
<reference evidence="14 15" key="1">
    <citation type="submission" date="2016-10" db="EMBL/GenBank/DDBJ databases">
        <authorList>
            <person name="de Groot N.N."/>
        </authorList>
    </citation>
    <scope>NUCLEOTIDE SEQUENCE [LARGE SCALE GENOMIC DNA]</scope>
    <source>
        <strain evidence="14 15">DSM 21001</strain>
    </source>
</reference>
<comment type="similarity">
    <text evidence="10 11">Belongs to the TonB-dependent receptor family.</text>
</comment>